<feature type="transmembrane region" description="Helical" evidence="2">
    <location>
        <begin position="141"/>
        <end position="165"/>
    </location>
</feature>
<evidence type="ECO:0000313" key="4">
    <source>
        <dbReference type="Proteomes" id="UP000085678"/>
    </source>
</evidence>
<reference evidence="5" key="1">
    <citation type="submission" date="2025-08" db="UniProtKB">
        <authorList>
            <consortium name="RefSeq"/>
        </authorList>
    </citation>
    <scope>IDENTIFICATION</scope>
    <source>
        <tissue evidence="5">Gonads</tissue>
    </source>
</reference>
<evidence type="ECO:0000256" key="2">
    <source>
        <dbReference type="SAM" id="Phobius"/>
    </source>
</evidence>
<evidence type="ECO:0000256" key="1">
    <source>
        <dbReference type="SAM" id="MobiDB-lite"/>
    </source>
</evidence>
<sequence length="226" mass="24781">MSDMKPINSIFCSFLVCFMLNVVSGLNAIPRQPVSKENCQPILEYYDEGIGRCARCKAEYDYARNANVSIIKACEIFATACITHHCPSLCDPEVSTPSRPTEVPSTQAETVSGGPAASGQNITIPQSKACSRNEMLTMTHVLIFSAGFFGGLVLALAAVAVIIFLRRKKANVCGPRCHRRGHQRCRPQILAVTTDHQVPQSHEMTTPMIPVKEQTTPMMPVTEKNE</sequence>
<organism evidence="4 5">
    <name type="scientific">Lingula anatina</name>
    <name type="common">Brachiopod</name>
    <name type="synonym">Lingula unguis</name>
    <dbReference type="NCBI Taxonomy" id="7574"/>
    <lineage>
        <taxon>Eukaryota</taxon>
        <taxon>Metazoa</taxon>
        <taxon>Spiralia</taxon>
        <taxon>Lophotrochozoa</taxon>
        <taxon>Brachiopoda</taxon>
        <taxon>Linguliformea</taxon>
        <taxon>Lingulata</taxon>
        <taxon>Lingulida</taxon>
        <taxon>Linguloidea</taxon>
        <taxon>Lingulidae</taxon>
        <taxon>Lingula</taxon>
    </lineage>
</organism>
<evidence type="ECO:0000313" key="5">
    <source>
        <dbReference type="RefSeq" id="XP_013405342.1"/>
    </source>
</evidence>
<dbReference type="RefSeq" id="XP_013405342.1">
    <property type="nucleotide sequence ID" value="XM_013549888.1"/>
</dbReference>
<keyword evidence="2" id="KW-0472">Membrane</keyword>
<evidence type="ECO:0000256" key="3">
    <source>
        <dbReference type="SAM" id="SignalP"/>
    </source>
</evidence>
<dbReference type="GeneID" id="106170144"/>
<feature type="compositionally biased region" description="Polar residues" evidence="1">
    <location>
        <begin position="97"/>
        <end position="110"/>
    </location>
</feature>
<keyword evidence="4" id="KW-1185">Reference proteome</keyword>
<name>A0A1S3J4H7_LINAN</name>
<dbReference type="KEGG" id="lak:106170144"/>
<keyword evidence="3" id="KW-0732">Signal</keyword>
<proteinExistence type="predicted"/>
<feature type="chain" id="PRO_5010299127" evidence="3">
    <location>
        <begin position="26"/>
        <end position="226"/>
    </location>
</feature>
<accession>A0A1S3J4H7</accession>
<keyword evidence="2" id="KW-1133">Transmembrane helix</keyword>
<keyword evidence="2" id="KW-0812">Transmembrane</keyword>
<feature type="signal peptide" evidence="3">
    <location>
        <begin position="1"/>
        <end position="25"/>
    </location>
</feature>
<dbReference type="AlphaFoldDB" id="A0A1S3J4H7"/>
<feature type="region of interest" description="Disordered" evidence="1">
    <location>
        <begin position="97"/>
        <end position="119"/>
    </location>
</feature>
<dbReference type="Proteomes" id="UP000085678">
    <property type="component" value="Unplaced"/>
</dbReference>
<gene>
    <name evidence="5" type="primary">LOC106170144</name>
</gene>
<protein>
    <submittedName>
        <fullName evidence="5">Uncharacterized protein LOC106170144</fullName>
    </submittedName>
</protein>
<dbReference type="InParanoid" id="A0A1S3J4H7"/>